<sequence>MAVFRAWHGTPTQVPMCTSSRRSAGLCTSSMHGSKTESYAAVPASLTAHETRHEDVLDKVWLLIHHLLTADDRARTEHSTLLDSGQRQLTDHGFSSLAARKALAHAYGRMDADSGTKQPTIFVSIAAYRDDECKDTLNDMFAKASHPRRIQVGVCQQIRSSDELCWNTTMQRSKQVKIATIPYFAGKGPCYARYVASTLYQGEDFYLQLDSHMRFGEGWDQALIDMVLSSSDQRAVFSHYPHDMAQMSSTAPRTNDVPRMCDAYFDEATGFPFFKTVQQHMQPGDHRPAAFTAAGMLFARADILAEVPFDPELDLVFIGEEILYSARLWTHGWNLYTPDKNICWHHYNRSTRPNVWGDIPGWYERQSVGNARVRYLLDMVPDLPNGQSQASLDYYGMGYKRTLAEYWQYAGLDVKERRTWTREKYCA</sequence>
<evidence type="ECO:0008006" key="3">
    <source>
        <dbReference type="Google" id="ProtNLM"/>
    </source>
</evidence>
<dbReference type="AlphaFoldDB" id="A0AAW1TLW7"/>
<dbReference type="Gene3D" id="3.90.550.10">
    <property type="entry name" value="Spore Coat Polysaccharide Biosynthesis Protein SpsA, Chain A"/>
    <property type="match status" value="1"/>
</dbReference>
<dbReference type="Proteomes" id="UP001485043">
    <property type="component" value="Unassembled WGS sequence"/>
</dbReference>
<dbReference type="PANTHER" id="PTHR34496:SF10">
    <property type="entry name" value="GLCNAC TRANSFERASE"/>
    <property type="match status" value="1"/>
</dbReference>
<name>A0AAW1TLW7_9CHLO</name>
<organism evidence="1 2">
    <name type="scientific">Apatococcus fuscideae</name>
    <dbReference type="NCBI Taxonomy" id="2026836"/>
    <lineage>
        <taxon>Eukaryota</taxon>
        <taxon>Viridiplantae</taxon>
        <taxon>Chlorophyta</taxon>
        <taxon>core chlorophytes</taxon>
        <taxon>Trebouxiophyceae</taxon>
        <taxon>Chlorellales</taxon>
        <taxon>Chlorellaceae</taxon>
        <taxon>Apatococcus</taxon>
    </lineage>
</organism>
<dbReference type="Pfam" id="PF11397">
    <property type="entry name" value="GlcNAc"/>
    <property type="match status" value="1"/>
</dbReference>
<comment type="caution">
    <text evidence="1">The sequence shown here is derived from an EMBL/GenBank/DDBJ whole genome shotgun (WGS) entry which is preliminary data.</text>
</comment>
<dbReference type="PANTHER" id="PTHR34496">
    <property type="entry name" value="GLCNAC TRANSFERASE-RELATED"/>
    <property type="match status" value="1"/>
</dbReference>
<proteinExistence type="predicted"/>
<accession>A0AAW1TLW7</accession>
<protein>
    <recommendedName>
        <fullName evidence="3">Glycosyltransferase (GlcNAc)</fullName>
    </recommendedName>
</protein>
<reference evidence="1 2" key="1">
    <citation type="journal article" date="2024" name="Nat. Commun.">
        <title>Phylogenomics reveals the evolutionary origins of lichenization in chlorophyte algae.</title>
        <authorList>
            <person name="Puginier C."/>
            <person name="Libourel C."/>
            <person name="Otte J."/>
            <person name="Skaloud P."/>
            <person name="Haon M."/>
            <person name="Grisel S."/>
            <person name="Petersen M."/>
            <person name="Berrin J.G."/>
            <person name="Delaux P.M."/>
            <person name="Dal Grande F."/>
            <person name="Keller J."/>
        </authorList>
    </citation>
    <scope>NUCLEOTIDE SEQUENCE [LARGE SCALE GENOMIC DNA]</scope>
    <source>
        <strain evidence="1 2">SAG 2523</strain>
    </source>
</reference>
<dbReference type="SUPFAM" id="SSF53448">
    <property type="entry name" value="Nucleotide-diphospho-sugar transferases"/>
    <property type="match status" value="1"/>
</dbReference>
<evidence type="ECO:0000313" key="1">
    <source>
        <dbReference type="EMBL" id="KAK9869012.1"/>
    </source>
</evidence>
<dbReference type="EMBL" id="JALJOV010000003">
    <property type="protein sequence ID" value="KAK9869012.1"/>
    <property type="molecule type" value="Genomic_DNA"/>
</dbReference>
<dbReference type="InterPro" id="IPR029044">
    <property type="entry name" value="Nucleotide-diphossugar_trans"/>
</dbReference>
<dbReference type="InterPro" id="IPR021067">
    <property type="entry name" value="Glycosyltransferase"/>
</dbReference>
<gene>
    <name evidence="1" type="ORF">WJX84_012169</name>
</gene>
<keyword evidence="2" id="KW-1185">Reference proteome</keyword>
<evidence type="ECO:0000313" key="2">
    <source>
        <dbReference type="Proteomes" id="UP001485043"/>
    </source>
</evidence>